<dbReference type="InterPro" id="IPR050695">
    <property type="entry name" value="N-acetylmuramoyl_amidase_3"/>
</dbReference>
<accession>A0A7W7YDQ7</accession>
<evidence type="ECO:0000313" key="5">
    <source>
        <dbReference type="EMBL" id="MBB5034306.1"/>
    </source>
</evidence>
<evidence type="ECO:0000256" key="2">
    <source>
        <dbReference type="ARBA" id="ARBA00011901"/>
    </source>
</evidence>
<dbReference type="Pfam" id="PF01520">
    <property type="entry name" value="Amidase_3"/>
    <property type="match status" value="1"/>
</dbReference>
<dbReference type="GO" id="GO:0009253">
    <property type="term" value="P:peptidoglycan catabolic process"/>
    <property type="evidence" value="ECO:0007669"/>
    <property type="project" value="InterPro"/>
</dbReference>
<dbReference type="GO" id="GO:0030288">
    <property type="term" value="C:outer membrane-bounded periplasmic space"/>
    <property type="evidence" value="ECO:0007669"/>
    <property type="project" value="TreeGrafter"/>
</dbReference>
<dbReference type="EMBL" id="JACHIG010000009">
    <property type="protein sequence ID" value="MBB5034306.1"/>
    <property type="molecule type" value="Genomic_DNA"/>
</dbReference>
<evidence type="ECO:0000256" key="3">
    <source>
        <dbReference type="ARBA" id="ARBA00022801"/>
    </source>
</evidence>
<evidence type="ECO:0000259" key="4">
    <source>
        <dbReference type="SMART" id="SM00646"/>
    </source>
</evidence>
<dbReference type="PANTHER" id="PTHR30404">
    <property type="entry name" value="N-ACETYLMURAMOYL-L-ALANINE AMIDASE"/>
    <property type="match status" value="1"/>
</dbReference>
<keyword evidence="3 5" id="KW-0378">Hydrolase</keyword>
<dbReference type="RefSeq" id="WP_221306219.1">
    <property type="nucleotide sequence ID" value="NZ_JACHIG010000009.1"/>
</dbReference>
<dbReference type="PANTHER" id="PTHR30404:SF0">
    <property type="entry name" value="N-ACETYLMURAMOYL-L-ALANINE AMIDASE AMIC"/>
    <property type="match status" value="1"/>
</dbReference>
<proteinExistence type="predicted"/>
<reference evidence="5 6" key="1">
    <citation type="submission" date="2020-08" db="EMBL/GenBank/DDBJ databases">
        <title>Genomic Encyclopedia of Type Strains, Phase IV (KMG-IV): sequencing the most valuable type-strain genomes for metagenomic binning, comparative biology and taxonomic classification.</title>
        <authorList>
            <person name="Goeker M."/>
        </authorList>
    </citation>
    <scope>NUCLEOTIDE SEQUENCE [LARGE SCALE GENOMIC DNA]</scope>
    <source>
        <strain evidence="5 6">DSM 12252</strain>
    </source>
</reference>
<dbReference type="GO" id="GO:0008745">
    <property type="term" value="F:N-acetylmuramoyl-L-alanine amidase activity"/>
    <property type="evidence" value="ECO:0007669"/>
    <property type="project" value="UniProtKB-EC"/>
</dbReference>
<name>A0A7W7YDQ7_9BACT</name>
<comment type="catalytic activity">
    <reaction evidence="1">
        <text>Hydrolyzes the link between N-acetylmuramoyl residues and L-amino acid residues in certain cell-wall glycopeptides.</text>
        <dbReference type="EC" id="3.5.1.28"/>
    </reaction>
</comment>
<dbReference type="SMART" id="SM00646">
    <property type="entry name" value="Ami_3"/>
    <property type="match status" value="1"/>
</dbReference>
<comment type="caution">
    <text evidence="5">The sequence shown here is derived from an EMBL/GenBank/DDBJ whole genome shotgun (WGS) entry which is preliminary data.</text>
</comment>
<dbReference type="Proteomes" id="UP000590740">
    <property type="component" value="Unassembled WGS sequence"/>
</dbReference>
<sequence>MRPGLSGIAAWCLALIVWAAAGCLQAASVRFSTVVIDAGHGGKDGGSVKNHLIEKKLCLDVARRVESGLKSSGLKTTMTRRSDSFVELEQRARMANRVPASIFVSIHFNSSRRSGISGTEVYYRSALGKVIASAISRSFKARVAVGSRGVLYGDFKVLRETKMPAVLVECGYISNKKEALRCADPAHRQKLADAIVKGLLAVRSR</sequence>
<dbReference type="SUPFAM" id="SSF53187">
    <property type="entry name" value="Zn-dependent exopeptidases"/>
    <property type="match status" value="1"/>
</dbReference>
<dbReference type="AlphaFoldDB" id="A0A7W7YDQ7"/>
<protein>
    <recommendedName>
        <fullName evidence="2">N-acetylmuramoyl-L-alanine amidase</fullName>
        <ecNumber evidence="2">3.5.1.28</ecNumber>
    </recommendedName>
</protein>
<organism evidence="5 6">
    <name type="scientific">Prosthecobacter vanneervenii</name>
    <dbReference type="NCBI Taxonomy" id="48466"/>
    <lineage>
        <taxon>Bacteria</taxon>
        <taxon>Pseudomonadati</taxon>
        <taxon>Verrucomicrobiota</taxon>
        <taxon>Verrucomicrobiia</taxon>
        <taxon>Verrucomicrobiales</taxon>
        <taxon>Verrucomicrobiaceae</taxon>
        <taxon>Prosthecobacter</taxon>
    </lineage>
</organism>
<dbReference type="Gene3D" id="3.40.630.40">
    <property type="entry name" value="Zn-dependent exopeptidases"/>
    <property type="match status" value="1"/>
</dbReference>
<dbReference type="CDD" id="cd02696">
    <property type="entry name" value="MurNAc-LAA"/>
    <property type="match status" value="1"/>
</dbReference>
<evidence type="ECO:0000313" key="6">
    <source>
        <dbReference type="Proteomes" id="UP000590740"/>
    </source>
</evidence>
<keyword evidence="6" id="KW-1185">Reference proteome</keyword>
<dbReference type="InterPro" id="IPR002508">
    <property type="entry name" value="MurNAc-LAA_cat"/>
</dbReference>
<evidence type="ECO:0000256" key="1">
    <source>
        <dbReference type="ARBA" id="ARBA00001561"/>
    </source>
</evidence>
<feature type="domain" description="MurNAc-LAA" evidence="4">
    <location>
        <begin position="92"/>
        <end position="200"/>
    </location>
</feature>
<dbReference type="PROSITE" id="PS51257">
    <property type="entry name" value="PROKAR_LIPOPROTEIN"/>
    <property type="match status" value="1"/>
</dbReference>
<gene>
    <name evidence="5" type="ORF">HNQ65_003900</name>
</gene>
<dbReference type="EC" id="3.5.1.28" evidence="2"/>